<evidence type="ECO:0000313" key="3">
    <source>
        <dbReference type="Proteomes" id="UP000251241"/>
    </source>
</evidence>
<evidence type="ECO:0000313" key="2">
    <source>
        <dbReference type="EMBL" id="SPZ88621.1"/>
    </source>
</evidence>
<reference evidence="2 3" key="1">
    <citation type="submission" date="2018-06" db="EMBL/GenBank/DDBJ databases">
        <authorList>
            <consortium name="Pathogen Informatics"/>
            <person name="Doyle S."/>
        </authorList>
    </citation>
    <scope>NUCLEOTIDE SEQUENCE [LARGE SCALE GENOMIC DNA]</scope>
    <source>
        <strain evidence="2 3">NCTC11343</strain>
    </source>
</reference>
<organism evidence="2 3">
    <name type="scientific">Sphingobacterium multivorum</name>
    <dbReference type="NCBI Taxonomy" id="28454"/>
    <lineage>
        <taxon>Bacteria</taxon>
        <taxon>Pseudomonadati</taxon>
        <taxon>Bacteroidota</taxon>
        <taxon>Sphingobacteriia</taxon>
        <taxon>Sphingobacteriales</taxon>
        <taxon>Sphingobacteriaceae</taxon>
        <taxon>Sphingobacterium</taxon>
    </lineage>
</organism>
<dbReference type="EMBL" id="UAUU01000009">
    <property type="protein sequence ID" value="SPZ88621.1"/>
    <property type="molecule type" value="Genomic_DNA"/>
</dbReference>
<feature type="region of interest" description="Disordered" evidence="1">
    <location>
        <begin position="36"/>
        <end position="57"/>
    </location>
</feature>
<proteinExistence type="predicted"/>
<accession>A0A2X2J8S1</accession>
<evidence type="ECO:0000256" key="1">
    <source>
        <dbReference type="SAM" id="MobiDB-lite"/>
    </source>
</evidence>
<dbReference type="AlphaFoldDB" id="A0A2X2J8S1"/>
<protein>
    <submittedName>
        <fullName evidence="2">Uncharacterized protein</fullName>
    </submittedName>
</protein>
<gene>
    <name evidence="2" type="ORF">NCTC11343_03592</name>
</gene>
<sequence length="57" mass="6540">MKKTKIKQTYVAPHLMTIWLKMESGIAAGSITISPTSTTGEIREEWDEQTDERTITW</sequence>
<name>A0A2X2J8S1_SPHMU</name>
<dbReference type="Proteomes" id="UP000251241">
    <property type="component" value="Unassembled WGS sequence"/>
</dbReference>